<dbReference type="PATRIC" id="fig|1208583.4.peg.921"/>
<feature type="transmembrane region" description="Helical" evidence="1">
    <location>
        <begin position="424"/>
        <end position="444"/>
    </location>
</feature>
<comment type="caution">
    <text evidence="2">The sequence shown here is derived from an EMBL/GenBank/DDBJ whole genome shotgun (WGS) entry which is preliminary data.</text>
</comment>
<feature type="transmembrane region" description="Helical" evidence="1">
    <location>
        <begin position="464"/>
        <end position="485"/>
    </location>
</feature>
<keyword evidence="3" id="KW-1185">Reference proteome</keyword>
<dbReference type="RefSeq" id="WP_034337544.1">
    <property type="nucleotide sequence ID" value="NZ_ATSX01000001.1"/>
</dbReference>
<dbReference type="OrthoDB" id="9776609at2"/>
<dbReference type="Pfam" id="PF03929">
    <property type="entry name" value="PepSY_TM"/>
    <property type="match status" value="1"/>
</dbReference>
<evidence type="ECO:0000313" key="2">
    <source>
        <dbReference type="EMBL" id="EUK18990.1"/>
    </source>
</evidence>
<name>W7DVC9_9PROT</name>
<evidence type="ECO:0000313" key="3">
    <source>
        <dbReference type="Proteomes" id="UP000019250"/>
    </source>
</evidence>
<organism evidence="2 3">
    <name type="scientific">Commensalibacter papalotli</name>
    <name type="common">ex Servin-Garciduenas et al. 2014</name>
    <dbReference type="NCBI Taxonomy" id="1208583"/>
    <lineage>
        <taxon>Bacteria</taxon>
        <taxon>Pseudomonadati</taxon>
        <taxon>Pseudomonadota</taxon>
        <taxon>Alphaproteobacteria</taxon>
        <taxon>Acetobacterales</taxon>
        <taxon>Acetobacteraceae</taxon>
    </lineage>
</organism>
<feature type="transmembrane region" description="Helical" evidence="1">
    <location>
        <begin position="184"/>
        <end position="208"/>
    </location>
</feature>
<dbReference type="EMBL" id="ATSX01000001">
    <property type="protein sequence ID" value="EUK18990.1"/>
    <property type="molecule type" value="Genomic_DNA"/>
</dbReference>
<keyword evidence="1" id="KW-0812">Transmembrane</keyword>
<gene>
    <name evidence="2" type="ORF">COMX_04550</name>
</gene>
<dbReference type="InterPro" id="IPR005625">
    <property type="entry name" value="PepSY-ass_TM"/>
</dbReference>
<dbReference type="Proteomes" id="UP000019250">
    <property type="component" value="Unassembled WGS sequence"/>
</dbReference>
<proteinExistence type="predicted"/>
<feature type="transmembrane region" description="Helical" evidence="1">
    <location>
        <begin position="12"/>
        <end position="36"/>
    </location>
</feature>
<feature type="transmembrane region" description="Helical" evidence="1">
    <location>
        <begin position="320"/>
        <end position="341"/>
    </location>
</feature>
<keyword evidence="1" id="KW-1133">Transmembrane helix</keyword>
<feature type="transmembrane region" description="Helical" evidence="1">
    <location>
        <begin position="396"/>
        <end position="417"/>
    </location>
</feature>
<feature type="transmembrane region" description="Helical" evidence="1">
    <location>
        <begin position="137"/>
        <end position="163"/>
    </location>
</feature>
<reference evidence="2 3" key="1">
    <citation type="journal article" date="2014" name="Genome Announc.">
        <title>Draft Genome Sequence of Commensalibacter papalotli MX01, a Symbiont Identified from the Guts of Overwintering Monarch Butterflies.</title>
        <authorList>
            <person name="Servin-Garciduenas L.E."/>
            <person name="Sanchez-Quinto A."/>
            <person name="Martinez-Romero E."/>
        </authorList>
    </citation>
    <scope>NUCLEOTIDE SEQUENCE [LARGE SCALE GENOMIC DNA]</scope>
    <source>
        <strain evidence="3">MX-MONARCH01</strain>
    </source>
</reference>
<sequence>MNKKTFSFFSICHQWIGLVGGWFLFIIFISGSISIFDKEITQWMQPELALYSPTKDVSTQALNQAYDSWKEYKDIRKNLIILPSARDPFIRVLHYQDELLQGVVIHPQEGNVIPARATGGGDFIDSLHRHLFIGRSIGGAIVLTIDIAFILILISGIVIYLPTLIKKLFFIYPKPKSLRFKSDLHTLIGIFFLPFLFVIAISGFLFLAPRYLPSTETKPHISAQHHKKTNADTRPDLFPLLAKAETYFGAMPSAIVFAKKEIRFMENDEARIARLKNYVAFDRNTMQQTSSSTPPTALSLLNKTLLGIHMVRAGDTILRIVFFLMGIGSSVLVAYGLLLFCNKKRNSVSSNTSMYKQYFYKTVEGINIGIIMGILIALVAFFWLNRLLPISLPQRLHWEITGFFSVFFIILITSILSTTCNKTYLTWISSIGFFSILCLFLPVLDIALCSSYLKAAIFNQHYLYIIMDSVIFFLGLIFLRLFFYIQSIGRK</sequence>
<accession>W7DVC9</accession>
<protein>
    <submittedName>
        <fullName evidence="2">Putative iron-regulated membrane protein</fullName>
    </submittedName>
</protein>
<dbReference type="AlphaFoldDB" id="W7DVC9"/>
<dbReference type="eggNOG" id="COG3182">
    <property type="taxonomic scope" value="Bacteria"/>
</dbReference>
<dbReference type="PANTHER" id="PTHR34219:SF4">
    <property type="entry name" value="PEPSY DOMAIN-CONTAINING PROTEIN"/>
    <property type="match status" value="1"/>
</dbReference>
<feature type="transmembrane region" description="Helical" evidence="1">
    <location>
        <begin position="362"/>
        <end position="384"/>
    </location>
</feature>
<evidence type="ECO:0000256" key="1">
    <source>
        <dbReference type="SAM" id="Phobius"/>
    </source>
</evidence>
<dbReference type="STRING" id="1208583.COMX_04550"/>
<dbReference type="PANTHER" id="PTHR34219">
    <property type="entry name" value="IRON-REGULATED INNER MEMBRANE PROTEIN-RELATED"/>
    <property type="match status" value="1"/>
</dbReference>
<keyword evidence="1" id="KW-0472">Membrane</keyword>